<dbReference type="InterPro" id="IPR036628">
    <property type="entry name" value="Clp_N_dom_sf"/>
</dbReference>
<keyword evidence="3" id="KW-1185">Reference proteome</keyword>
<feature type="region of interest" description="Disordered" evidence="1">
    <location>
        <begin position="170"/>
        <end position="189"/>
    </location>
</feature>
<dbReference type="Gene3D" id="1.10.1780.10">
    <property type="entry name" value="Clp, N-terminal domain"/>
    <property type="match status" value="1"/>
</dbReference>
<gene>
    <name evidence="2" type="ORF">DCAF_LOCUS13709</name>
</gene>
<evidence type="ECO:0000256" key="1">
    <source>
        <dbReference type="SAM" id="MobiDB-lite"/>
    </source>
</evidence>
<dbReference type="SUPFAM" id="SSF81923">
    <property type="entry name" value="Double Clp-N motif"/>
    <property type="match status" value="1"/>
</dbReference>
<dbReference type="Proteomes" id="UP001314170">
    <property type="component" value="Unassembled WGS sequence"/>
</dbReference>
<evidence type="ECO:0008006" key="4">
    <source>
        <dbReference type="Google" id="ProtNLM"/>
    </source>
</evidence>
<sequence>MEKVRRRQQKENEKEPQTWGLEHLQRFSVSGSAEFDDNTSLQIAQSSSCSGSSSQLLDGNANAHRVARELLTDEEAHALGEAVAVARQRSHSQTTSIHAVSALLALPASTLRDACSRATTSAYSSGRQFRPLHLCLANSLDELPTSKALDEDPPVSNSLMVAIKRGPFSGGLDDDDDGDDDVSRRMGEASVKRDGKGRNLFLVGAYASNAIKGFVNSVNKENNGGVLPSEIRGVIVMGIEDEVIQFVRQGGGDREKC</sequence>
<evidence type="ECO:0000313" key="2">
    <source>
        <dbReference type="EMBL" id="CAK7338661.1"/>
    </source>
</evidence>
<dbReference type="AlphaFoldDB" id="A0AAV1RSB6"/>
<proteinExistence type="predicted"/>
<dbReference type="EMBL" id="CAWUPB010001156">
    <property type="protein sequence ID" value="CAK7338661.1"/>
    <property type="molecule type" value="Genomic_DNA"/>
</dbReference>
<dbReference type="PANTHER" id="PTHR43572:SF38">
    <property type="entry name" value="PROTEIN SMAX1-LIKE 6"/>
    <property type="match status" value="1"/>
</dbReference>
<protein>
    <recommendedName>
        <fullName evidence="4">Clp R domain-containing protein</fullName>
    </recommendedName>
</protein>
<dbReference type="PANTHER" id="PTHR43572">
    <property type="entry name" value="CHAPERONE PROTEIN CLPD, CHLOROPLASTIC"/>
    <property type="match status" value="1"/>
</dbReference>
<accession>A0AAV1RSB6</accession>
<reference evidence="2 3" key="1">
    <citation type="submission" date="2024-01" db="EMBL/GenBank/DDBJ databases">
        <authorList>
            <person name="Waweru B."/>
        </authorList>
    </citation>
    <scope>NUCLEOTIDE SEQUENCE [LARGE SCALE GENOMIC DNA]</scope>
</reference>
<name>A0AAV1RSB6_9ROSI</name>
<evidence type="ECO:0000313" key="3">
    <source>
        <dbReference type="Proteomes" id="UP001314170"/>
    </source>
</evidence>
<feature type="compositionally biased region" description="Basic and acidic residues" evidence="1">
    <location>
        <begin position="1"/>
        <end position="16"/>
    </location>
</feature>
<organism evidence="2 3">
    <name type="scientific">Dovyalis caffra</name>
    <dbReference type="NCBI Taxonomy" id="77055"/>
    <lineage>
        <taxon>Eukaryota</taxon>
        <taxon>Viridiplantae</taxon>
        <taxon>Streptophyta</taxon>
        <taxon>Embryophyta</taxon>
        <taxon>Tracheophyta</taxon>
        <taxon>Spermatophyta</taxon>
        <taxon>Magnoliopsida</taxon>
        <taxon>eudicotyledons</taxon>
        <taxon>Gunneridae</taxon>
        <taxon>Pentapetalae</taxon>
        <taxon>rosids</taxon>
        <taxon>fabids</taxon>
        <taxon>Malpighiales</taxon>
        <taxon>Salicaceae</taxon>
        <taxon>Flacourtieae</taxon>
        <taxon>Dovyalis</taxon>
    </lineage>
</organism>
<feature type="region of interest" description="Disordered" evidence="1">
    <location>
        <begin position="1"/>
        <end position="23"/>
    </location>
</feature>
<comment type="caution">
    <text evidence="2">The sequence shown here is derived from an EMBL/GenBank/DDBJ whole genome shotgun (WGS) entry which is preliminary data.</text>
</comment>
<dbReference type="InterPro" id="IPR051650">
    <property type="entry name" value="SL_signaling_regulator"/>
</dbReference>